<comment type="caution">
    <text evidence="1">The sequence shown here is derived from an EMBL/GenBank/DDBJ whole genome shotgun (WGS) entry which is preliminary data.</text>
</comment>
<dbReference type="PROSITE" id="PS50110">
    <property type="entry name" value="RESPONSE_REGULATORY"/>
    <property type="match status" value="1"/>
</dbReference>
<evidence type="ECO:0000313" key="2">
    <source>
        <dbReference type="Proteomes" id="UP000487649"/>
    </source>
</evidence>
<dbReference type="PIRSF" id="PIRSF036382">
    <property type="entry name" value="RR_antiterm"/>
    <property type="match status" value="1"/>
</dbReference>
<dbReference type="Gene3D" id="1.10.10.10">
    <property type="entry name" value="Winged helix-like DNA-binding domain superfamily/Winged helix DNA-binding domain"/>
    <property type="match status" value="1"/>
</dbReference>
<dbReference type="GeneID" id="60057968"/>
<dbReference type="SUPFAM" id="SSF52172">
    <property type="entry name" value="CheY-like"/>
    <property type="match status" value="1"/>
</dbReference>
<dbReference type="InterPro" id="IPR011006">
    <property type="entry name" value="CheY-like_superfamily"/>
</dbReference>
<dbReference type="PROSITE" id="PS50921">
    <property type="entry name" value="ANTAR"/>
    <property type="match status" value="1"/>
</dbReference>
<dbReference type="SMART" id="SM01012">
    <property type="entry name" value="ANTAR"/>
    <property type="match status" value="1"/>
</dbReference>
<dbReference type="GO" id="GO:0003723">
    <property type="term" value="F:RNA binding"/>
    <property type="evidence" value="ECO:0007669"/>
    <property type="project" value="InterPro"/>
</dbReference>
<dbReference type="Gene3D" id="3.40.50.2300">
    <property type="match status" value="1"/>
</dbReference>
<dbReference type="RefSeq" id="WP_006785312.1">
    <property type="nucleotide sequence ID" value="NZ_CABJBH010000015.1"/>
</dbReference>
<dbReference type="InterPro" id="IPR036388">
    <property type="entry name" value="WH-like_DNA-bd_sf"/>
</dbReference>
<dbReference type="GO" id="GO:0000160">
    <property type="term" value="P:phosphorelay signal transduction system"/>
    <property type="evidence" value="ECO:0007669"/>
    <property type="project" value="InterPro"/>
</dbReference>
<dbReference type="InterPro" id="IPR008327">
    <property type="entry name" value="Sig_transdc_resp-reg_antiterm"/>
</dbReference>
<proteinExistence type="predicted"/>
<dbReference type="InterPro" id="IPR001789">
    <property type="entry name" value="Sig_transdc_resp-reg_receiver"/>
</dbReference>
<accession>A0A6A8SJR3</accession>
<evidence type="ECO:0000313" key="1">
    <source>
        <dbReference type="EMBL" id="MTK21020.1"/>
    </source>
</evidence>
<gene>
    <name evidence="1" type="ORF">GMA92_06270</name>
</gene>
<dbReference type="EMBL" id="WMQE01000011">
    <property type="protein sequence ID" value="MTK21020.1"/>
    <property type="molecule type" value="Genomic_DNA"/>
</dbReference>
<protein>
    <submittedName>
        <fullName evidence="1">ANTAR domain-containing protein</fullName>
    </submittedName>
</protein>
<sequence>MGERVIIASQSEKLVSSIRSQIVSNGYEVVGVSTDGYELIRRAKALSPEVVIIDEDLGGVSIVSLVETLIFERQAVLLLGKSYQKFYYRQDPYFEFCEKPVQPIVLVTMLRVLTKYGQTVRQLESKVNQLEEAQKTEKAIRLAKRALQQNENMTEDEAHRYIQKRSMELRISKLELSERILKSYQKKS</sequence>
<dbReference type="Proteomes" id="UP000487649">
    <property type="component" value="Unassembled WGS sequence"/>
</dbReference>
<dbReference type="AlphaFoldDB" id="A0A6A8SJR3"/>
<dbReference type="Pfam" id="PF03861">
    <property type="entry name" value="ANTAR"/>
    <property type="match status" value="1"/>
</dbReference>
<dbReference type="InterPro" id="IPR005561">
    <property type="entry name" value="ANTAR"/>
</dbReference>
<dbReference type="OrthoDB" id="9808843at2"/>
<reference evidence="1 2" key="1">
    <citation type="journal article" date="2019" name="Nat. Med.">
        <title>A library of human gut bacterial isolates paired with longitudinal multiomics data enables mechanistic microbiome research.</title>
        <authorList>
            <person name="Poyet M."/>
            <person name="Groussin M."/>
            <person name="Gibbons S.M."/>
            <person name="Avila-Pacheco J."/>
            <person name="Jiang X."/>
            <person name="Kearney S.M."/>
            <person name="Perrotta A.R."/>
            <person name="Berdy B."/>
            <person name="Zhao S."/>
            <person name="Lieberman T.D."/>
            <person name="Swanson P.K."/>
            <person name="Smith M."/>
            <person name="Roesemann S."/>
            <person name="Alexander J.E."/>
            <person name="Rich S.A."/>
            <person name="Livny J."/>
            <person name="Vlamakis H."/>
            <person name="Clish C."/>
            <person name="Bullock K."/>
            <person name="Deik A."/>
            <person name="Scott J."/>
            <person name="Pierce K.A."/>
            <person name="Xavier R.J."/>
            <person name="Alm E.J."/>
        </authorList>
    </citation>
    <scope>NUCLEOTIDE SEQUENCE [LARGE SCALE GENOMIC DNA]</scope>
    <source>
        <strain evidence="1 2">BIOML-A198</strain>
    </source>
</reference>
<name>A0A6A8SJR3_9FIRM</name>
<organism evidence="1 2">
    <name type="scientific">Turicibacter sanguinis</name>
    <dbReference type="NCBI Taxonomy" id="154288"/>
    <lineage>
        <taxon>Bacteria</taxon>
        <taxon>Bacillati</taxon>
        <taxon>Bacillota</taxon>
        <taxon>Erysipelotrichia</taxon>
        <taxon>Erysipelotrichales</taxon>
        <taxon>Turicibacteraceae</taxon>
        <taxon>Turicibacter</taxon>
    </lineage>
</organism>